<feature type="region of interest" description="Disordered" evidence="1">
    <location>
        <begin position="26"/>
        <end position="103"/>
    </location>
</feature>
<evidence type="ECO:0000313" key="3">
    <source>
        <dbReference type="Proteomes" id="UP000323865"/>
    </source>
</evidence>
<proteinExistence type="predicted"/>
<sequence length="214" mass="23626">MVMHEVKVLVPEDRLADFYTRFGTWLAGSDPARPKANNDARERPATEGGALAETRPAARAPQSPGGERAVNRSRDEAKQASDRTPPVPENPRRGAAAIRPTSSDQDLLDGAIEWWRSLKRNERDIFTLFMDAAPKTLGASEIVTALGLKSERVIPGVLAWPRRKAARAGFPLAWKFEHDADGKAHYGLRNMPEVSMSATEYATLLREAKRKVEG</sequence>
<gene>
    <name evidence="2" type="ORF">FOB48_08240</name>
</gene>
<dbReference type="RefSeq" id="WP_150333495.1">
    <property type="nucleotide sequence ID" value="NZ_CP044108.1"/>
</dbReference>
<reference evidence="2 3" key="1">
    <citation type="submission" date="2019-09" db="EMBL/GenBank/DDBJ databases">
        <title>FDA dAtabase for Regulatory Grade micrObial Sequences (FDA-ARGOS): Supporting development and validation of Infectious Disease Dx tests.</title>
        <authorList>
            <person name="Sciortino C."/>
            <person name="Tallon L."/>
            <person name="Sadzewicz L."/>
            <person name="Vavikolanu K."/>
            <person name="Mehta A."/>
            <person name="Aluvathingal J."/>
            <person name="Nadendla S."/>
            <person name="Nandy P."/>
            <person name="Geyer C."/>
            <person name="Yan Y."/>
            <person name="Sichtig H."/>
        </authorList>
    </citation>
    <scope>NUCLEOTIDE SEQUENCE [LARGE SCALE GENOMIC DNA]</scope>
    <source>
        <strain evidence="2 3">FDAARGOS_640</strain>
    </source>
</reference>
<feature type="compositionally biased region" description="Basic and acidic residues" evidence="1">
    <location>
        <begin position="69"/>
        <end position="81"/>
    </location>
</feature>
<name>A0ABX6A6Q6_9MICO</name>
<accession>A0ABX6A6Q6</accession>
<protein>
    <submittedName>
        <fullName evidence="2">Uncharacterized protein</fullName>
    </submittedName>
</protein>
<dbReference type="EMBL" id="CP044108">
    <property type="protein sequence ID" value="QEU12294.1"/>
    <property type="molecule type" value="Genomic_DNA"/>
</dbReference>
<dbReference type="Proteomes" id="UP000323865">
    <property type="component" value="Chromosome"/>
</dbReference>
<evidence type="ECO:0000313" key="2">
    <source>
        <dbReference type="EMBL" id="QEU12294.1"/>
    </source>
</evidence>
<feature type="compositionally biased region" description="Basic and acidic residues" evidence="1">
    <location>
        <begin position="32"/>
        <end position="45"/>
    </location>
</feature>
<organism evidence="2 3">
    <name type="scientific">Dermabacter vaginalis</name>
    <dbReference type="NCBI Taxonomy" id="1630135"/>
    <lineage>
        <taxon>Bacteria</taxon>
        <taxon>Bacillati</taxon>
        <taxon>Actinomycetota</taxon>
        <taxon>Actinomycetes</taxon>
        <taxon>Micrococcales</taxon>
        <taxon>Dermabacteraceae</taxon>
        <taxon>Dermabacter</taxon>
    </lineage>
</organism>
<evidence type="ECO:0000256" key="1">
    <source>
        <dbReference type="SAM" id="MobiDB-lite"/>
    </source>
</evidence>
<keyword evidence="3" id="KW-1185">Reference proteome</keyword>